<feature type="modified residue" description="FMN phosphoryl threonine" evidence="16">
    <location>
        <position position="224"/>
    </location>
</feature>
<sequence>MAIDTDKNSYTVIFAIVMVLVVGSILAGLAQGLKPLVKANERFEKQQNILYAMGINANEGPSDVEFISTDKVEDVFNSTITKQYIIEGDKVTEDSEAYLLDVKKEEALAKDPNYVRKLPLFEGVKDGNPIYVIPIRGKGLWDAIWGFVAVDKEMVVQGVFFDHAGETPGLGSEIKQRYFMDDFEGEHLFNESGAFEGITVAKGNADPKNERKTDNAVDAIAGATITGDGVTAMIKKDLRMYVPYFKTLK</sequence>
<comment type="subunit">
    <text evidence="16">Composed of six subunits; NqrA, NqrB, NqrC, NqrD, NqrE and NqrF.</text>
</comment>
<dbReference type="EC" id="7.2.1.1" evidence="16"/>
<keyword evidence="2 16" id="KW-1003">Cell membrane</keyword>
<evidence type="ECO:0000256" key="10">
    <source>
        <dbReference type="ARBA" id="ARBA00023027"/>
    </source>
</evidence>
<comment type="catalytic activity">
    <reaction evidence="16">
        <text>a ubiquinone + n Na(+)(in) + NADH + H(+) = a ubiquinol + n Na(+)(out) + NAD(+)</text>
        <dbReference type="Rhea" id="RHEA:47748"/>
        <dbReference type="Rhea" id="RHEA-COMP:9565"/>
        <dbReference type="Rhea" id="RHEA-COMP:9566"/>
        <dbReference type="ChEBI" id="CHEBI:15378"/>
        <dbReference type="ChEBI" id="CHEBI:16389"/>
        <dbReference type="ChEBI" id="CHEBI:17976"/>
        <dbReference type="ChEBI" id="CHEBI:29101"/>
        <dbReference type="ChEBI" id="CHEBI:57540"/>
        <dbReference type="ChEBI" id="CHEBI:57945"/>
        <dbReference type="EC" id="7.2.1.1"/>
    </reaction>
</comment>
<feature type="domain" description="FMN-binding" evidence="17">
    <location>
        <begin position="139"/>
        <end position="241"/>
    </location>
</feature>
<dbReference type="RefSeq" id="WP_208235112.1">
    <property type="nucleotide sequence ID" value="NZ_JAGEVG010000026.1"/>
</dbReference>
<evidence type="ECO:0000313" key="19">
    <source>
        <dbReference type="Proteomes" id="UP000681315"/>
    </source>
</evidence>
<keyword evidence="11 16" id="KW-0915">Sodium</keyword>
<evidence type="ECO:0000256" key="5">
    <source>
        <dbReference type="ARBA" id="ARBA00022630"/>
    </source>
</evidence>
<keyword evidence="5 16" id="KW-0285">Flavoprotein</keyword>
<evidence type="ECO:0000256" key="7">
    <source>
        <dbReference type="ARBA" id="ARBA00022692"/>
    </source>
</evidence>
<evidence type="ECO:0000256" key="8">
    <source>
        <dbReference type="ARBA" id="ARBA00022967"/>
    </source>
</evidence>
<dbReference type="PANTHER" id="PTHR37838">
    <property type="entry name" value="NA(+)-TRANSLOCATING NADH-QUINONE REDUCTASE SUBUNIT C"/>
    <property type="match status" value="1"/>
</dbReference>
<evidence type="ECO:0000256" key="1">
    <source>
        <dbReference type="ARBA" id="ARBA00022448"/>
    </source>
</evidence>
<dbReference type="SMART" id="SM00900">
    <property type="entry name" value="FMN_bind"/>
    <property type="match status" value="1"/>
</dbReference>
<comment type="subcellular location">
    <subcellularLocation>
        <location evidence="16">Cell membrane</location>
        <topology evidence="16">Single-pass membrane protein</topology>
    </subcellularLocation>
</comment>
<comment type="cofactor">
    <cofactor evidence="16">
        <name>FMN</name>
        <dbReference type="ChEBI" id="CHEBI:58210"/>
    </cofactor>
</comment>
<evidence type="ECO:0000256" key="15">
    <source>
        <dbReference type="ARBA" id="ARBA00023201"/>
    </source>
</evidence>
<evidence type="ECO:0000256" key="16">
    <source>
        <dbReference type="HAMAP-Rule" id="MF_00427"/>
    </source>
</evidence>
<dbReference type="EMBL" id="JAGEVG010000026">
    <property type="protein sequence ID" value="MBO3100005.1"/>
    <property type="molecule type" value="Genomic_DNA"/>
</dbReference>
<keyword evidence="3" id="KW-0997">Cell inner membrane</keyword>
<gene>
    <name evidence="16" type="primary">nqrC</name>
    <name evidence="18" type="ORF">J4051_17165</name>
</gene>
<keyword evidence="14 16" id="KW-0472">Membrane</keyword>
<evidence type="ECO:0000256" key="14">
    <source>
        <dbReference type="ARBA" id="ARBA00023136"/>
    </source>
</evidence>
<keyword evidence="19" id="KW-1185">Reference proteome</keyword>
<name>A0ABS3SWA1_9FLAO</name>
<evidence type="ECO:0000256" key="11">
    <source>
        <dbReference type="ARBA" id="ARBA00023053"/>
    </source>
</evidence>
<dbReference type="NCBIfam" id="NF003753">
    <property type="entry name" value="PRK05346.2-4"/>
    <property type="match status" value="1"/>
</dbReference>
<keyword evidence="6 16" id="KW-0288">FMN</keyword>
<dbReference type="PANTHER" id="PTHR37838:SF1">
    <property type="entry name" value="NA(+)-TRANSLOCATING NADH-QUINONE REDUCTASE SUBUNIT C"/>
    <property type="match status" value="1"/>
</dbReference>
<proteinExistence type="inferred from homology"/>
<keyword evidence="15 16" id="KW-0739">Sodium transport</keyword>
<comment type="similarity">
    <text evidence="16">Belongs to the NqrC family.</text>
</comment>
<evidence type="ECO:0000259" key="17">
    <source>
        <dbReference type="SMART" id="SM00900"/>
    </source>
</evidence>
<comment type="caution">
    <text evidence="16">Lacks conserved residue(s) required for the propagation of feature annotation.</text>
</comment>
<protein>
    <recommendedName>
        <fullName evidence="16">Na(+)-translocating NADH-quinone reductase subunit C</fullName>
        <shortName evidence="16">Na(+)-NQR subunit C</shortName>
        <shortName evidence="16">Na(+)-translocating NQR subunit C</shortName>
        <ecNumber evidence="16">7.2.1.1</ecNumber>
    </recommendedName>
    <alternativeName>
        <fullName evidence="16">NQR complex subunit C</fullName>
    </alternativeName>
    <alternativeName>
        <fullName evidence="16">NQR-1 subunit C</fullName>
    </alternativeName>
</protein>
<dbReference type="Proteomes" id="UP000681315">
    <property type="component" value="Unassembled WGS sequence"/>
</dbReference>
<dbReference type="Pfam" id="PF04205">
    <property type="entry name" value="FMN_bind"/>
    <property type="match status" value="1"/>
</dbReference>
<keyword evidence="13 16" id="KW-0830">Ubiquinone</keyword>
<dbReference type="NCBIfam" id="TIGR01938">
    <property type="entry name" value="nqrC"/>
    <property type="match status" value="1"/>
</dbReference>
<organism evidence="18 19">
    <name type="scientific">Gelidibacter pelagius</name>
    <dbReference type="NCBI Taxonomy" id="2819985"/>
    <lineage>
        <taxon>Bacteria</taxon>
        <taxon>Pseudomonadati</taxon>
        <taxon>Bacteroidota</taxon>
        <taxon>Flavobacteriia</taxon>
        <taxon>Flavobacteriales</taxon>
        <taxon>Flavobacteriaceae</taxon>
        <taxon>Gelidibacter</taxon>
    </lineage>
</organism>
<feature type="transmembrane region" description="Helical" evidence="16">
    <location>
        <begin position="12"/>
        <end position="33"/>
    </location>
</feature>
<evidence type="ECO:0000256" key="3">
    <source>
        <dbReference type="ARBA" id="ARBA00022519"/>
    </source>
</evidence>
<keyword evidence="10 16" id="KW-0520">NAD</keyword>
<evidence type="ECO:0000256" key="6">
    <source>
        <dbReference type="ARBA" id="ARBA00022643"/>
    </source>
</evidence>
<keyword evidence="4 16" id="KW-0597">Phosphoprotein</keyword>
<keyword evidence="1 16" id="KW-0813">Transport</keyword>
<evidence type="ECO:0000256" key="4">
    <source>
        <dbReference type="ARBA" id="ARBA00022553"/>
    </source>
</evidence>
<reference evidence="18 19" key="1">
    <citation type="submission" date="2021-03" db="EMBL/GenBank/DDBJ databases">
        <title>Gelidibacter sp. nov., isolated from costal sediment.</title>
        <authorList>
            <person name="Lun K.-Y."/>
        </authorList>
    </citation>
    <scope>NUCLEOTIDE SEQUENCE [LARGE SCALE GENOMIC DNA]</scope>
    <source>
        <strain evidence="18 19">DF109</strain>
    </source>
</reference>
<evidence type="ECO:0000313" key="18">
    <source>
        <dbReference type="EMBL" id="MBO3100005.1"/>
    </source>
</evidence>
<accession>A0ABS3SWA1</accession>
<evidence type="ECO:0000256" key="12">
    <source>
        <dbReference type="ARBA" id="ARBA00023065"/>
    </source>
</evidence>
<keyword evidence="7 16" id="KW-0812">Transmembrane</keyword>
<dbReference type="InterPro" id="IPR010204">
    <property type="entry name" value="NqrC"/>
</dbReference>
<dbReference type="HAMAP" id="MF_00427">
    <property type="entry name" value="NqrC"/>
    <property type="match status" value="1"/>
</dbReference>
<keyword evidence="12 16" id="KW-0406">Ion transport</keyword>
<keyword evidence="8 16" id="KW-1278">Translocase</keyword>
<evidence type="ECO:0000256" key="2">
    <source>
        <dbReference type="ARBA" id="ARBA00022475"/>
    </source>
</evidence>
<evidence type="ECO:0000256" key="13">
    <source>
        <dbReference type="ARBA" id="ARBA00023075"/>
    </source>
</evidence>
<comment type="function">
    <text evidence="16">NQR complex catalyzes the reduction of ubiquinone-1 to ubiquinol by two successive reactions, coupled with the transport of Na(+) ions from the cytoplasm to the periplasm. NqrA to NqrE are probably involved in the second step, the conversion of ubisemiquinone to ubiquinol.</text>
</comment>
<comment type="caution">
    <text evidence="18">The sequence shown here is derived from an EMBL/GenBank/DDBJ whole genome shotgun (WGS) entry which is preliminary data.</text>
</comment>
<keyword evidence="9 16" id="KW-1133">Transmembrane helix</keyword>
<dbReference type="InterPro" id="IPR007329">
    <property type="entry name" value="FMN-bd"/>
</dbReference>
<evidence type="ECO:0000256" key="9">
    <source>
        <dbReference type="ARBA" id="ARBA00022989"/>
    </source>
</evidence>